<dbReference type="STRING" id="280332.CQ12_04280"/>
<evidence type="ECO:0000313" key="3">
    <source>
        <dbReference type="Proteomes" id="UP000050863"/>
    </source>
</evidence>
<keyword evidence="1" id="KW-1133">Transmembrane helix</keyword>
<keyword evidence="1" id="KW-0812">Transmembrane</keyword>
<protein>
    <recommendedName>
        <fullName evidence="4">Glycosyl transferase</fullName>
    </recommendedName>
</protein>
<evidence type="ECO:0000313" key="2">
    <source>
        <dbReference type="EMBL" id="KRQ94751.1"/>
    </source>
</evidence>
<dbReference type="AlphaFoldDB" id="A0A0R3KQN8"/>
<dbReference type="CDD" id="cd06438">
    <property type="entry name" value="EpsO_like"/>
    <property type="match status" value="1"/>
</dbReference>
<dbReference type="SUPFAM" id="SSF53448">
    <property type="entry name" value="Nucleotide-diphospho-sugar transferases"/>
    <property type="match status" value="1"/>
</dbReference>
<organism evidence="2 3">
    <name type="scientific">Bradyrhizobium jicamae</name>
    <dbReference type="NCBI Taxonomy" id="280332"/>
    <lineage>
        <taxon>Bacteria</taxon>
        <taxon>Pseudomonadati</taxon>
        <taxon>Pseudomonadota</taxon>
        <taxon>Alphaproteobacteria</taxon>
        <taxon>Hyphomicrobiales</taxon>
        <taxon>Nitrobacteraceae</taxon>
        <taxon>Bradyrhizobium</taxon>
    </lineage>
</organism>
<feature type="transmembrane region" description="Helical" evidence="1">
    <location>
        <begin position="290"/>
        <end position="314"/>
    </location>
</feature>
<dbReference type="Gene3D" id="3.90.550.10">
    <property type="entry name" value="Spore Coat Polysaccharide Biosynthesis Protein SpsA, Chain A"/>
    <property type="match status" value="1"/>
</dbReference>
<keyword evidence="1" id="KW-0472">Membrane</keyword>
<dbReference type="InterPro" id="IPR050256">
    <property type="entry name" value="Glycosyltransferase_2"/>
</dbReference>
<name>A0A0R3KQN8_9BRAD</name>
<dbReference type="EMBL" id="LLXZ01000215">
    <property type="protein sequence ID" value="KRQ94751.1"/>
    <property type="molecule type" value="Genomic_DNA"/>
</dbReference>
<evidence type="ECO:0008006" key="4">
    <source>
        <dbReference type="Google" id="ProtNLM"/>
    </source>
</evidence>
<gene>
    <name evidence="2" type="ORF">CQ12_04280</name>
</gene>
<dbReference type="Proteomes" id="UP000050863">
    <property type="component" value="Unassembled WGS sequence"/>
</dbReference>
<comment type="caution">
    <text evidence="2">The sequence shown here is derived from an EMBL/GenBank/DDBJ whole genome shotgun (WGS) entry which is preliminary data.</text>
</comment>
<reference evidence="2 3" key="1">
    <citation type="submission" date="2014-03" db="EMBL/GenBank/DDBJ databases">
        <title>Bradyrhizobium valentinum sp. nov., isolated from effective nodules of Lupinus mariae-josephae, a lupine endemic of basic-lime soils in Eastern Spain.</title>
        <authorList>
            <person name="Duran D."/>
            <person name="Rey L."/>
            <person name="Navarro A."/>
            <person name="Busquets A."/>
            <person name="Imperial J."/>
            <person name="Ruiz-Argueso T."/>
        </authorList>
    </citation>
    <scope>NUCLEOTIDE SEQUENCE [LARGE SCALE GENOMIC DNA]</scope>
    <source>
        <strain evidence="2 3">PAC68</strain>
    </source>
</reference>
<dbReference type="RefSeq" id="WP_057840223.1">
    <property type="nucleotide sequence ID" value="NZ_LLXZ01000215.1"/>
</dbReference>
<feature type="transmembrane region" description="Helical" evidence="1">
    <location>
        <begin position="326"/>
        <end position="348"/>
    </location>
</feature>
<dbReference type="PANTHER" id="PTHR48090:SF6">
    <property type="entry name" value="SLR5056 PROTEIN"/>
    <property type="match status" value="1"/>
</dbReference>
<sequence length="395" mass="42624">MLTLAALAGLLSVPVAVLLVEVIAALKAPKLEPFEVKELNIEKRVAVIVPAHNESSGLIPTLQDIRAQLGAGDRVIVVADNCTDDTAAVAAASGAEVIVRNDPERIGKGYAMGWGVTHLSADPPDFVLFVDADCRLQDGLIDGLKRTCHGVQRPVQALFIMRSAENSPINHSFAEFAWILRNWIRPLGLRNLRGPVQLMGTGMMFPWNAINSVPLASGHLVEDLKLGLDLAEAGRAPHFFPFVKVTSVFPTSAKGTESQRQRWVQGHLATIGKFVPRLLCVGLMRGDKHILALALDLLVPPLSLLALLIIGTTVLTSSAALLGGAWLPVLIALGNFAGFLLCVLLAWLKFGRQVFPAHEALSFGTFALKKIRFYGRMLVGGSASQWIRTDRSTPH</sequence>
<evidence type="ECO:0000256" key="1">
    <source>
        <dbReference type="SAM" id="Phobius"/>
    </source>
</evidence>
<dbReference type="Pfam" id="PF13641">
    <property type="entry name" value="Glyco_tranf_2_3"/>
    <property type="match status" value="1"/>
</dbReference>
<keyword evidence="3" id="KW-1185">Reference proteome</keyword>
<accession>A0A0R3KQN8</accession>
<dbReference type="OrthoDB" id="9797391at2"/>
<dbReference type="PANTHER" id="PTHR48090">
    <property type="entry name" value="UNDECAPRENYL-PHOSPHATE 4-DEOXY-4-FORMAMIDO-L-ARABINOSE TRANSFERASE-RELATED"/>
    <property type="match status" value="1"/>
</dbReference>
<proteinExistence type="predicted"/>
<dbReference type="InterPro" id="IPR029044">
    <property type="entry name" value="Nucleotide-diphossugar_trans"/>
</dbReference>